<name>A0A286RKD8_9BACT</name>
<accession>A0A286RKD8</accession>
<dbReference type="AlphaFoldDB" id="A0A286RKD8"/>
<sequence length="98" mass="10793">MLFECQESCGSGEKNSGRAWQRAVAAVGQKQFADRDGVDRAHCSCTCGVCVVATCLYTPAAAAAVSFPLEIHWAHLVLRERRTDIRAEELLRPPRSLF</sequence>
<dbReference type="KEGG" id="ttf:THTE_3832"/>
<reference evidence="1 2" key="1">
    <citation type="journal article" name="Front. Microbiol.">
        <title>Sugar Metabolism of the First Thermophilic Planctomycete Thermogutta terrifontis: Comparative Genomic and Transcriptomic Approaches.</title>
        <authorList>
            <person name="Elcheninov A.G."/>
            <person name="Menzel P."/>
            <person name="Gudbergsdottir S.R."/>
            <person name="Slesarev A.I."/>
            <person name="Kadnikov V.V."/>
            <person name="Krogh A."/>
            <person name="Bonch-Osmolovskaya E.A."/>
            <person name="Peng X."/>
            <person name="Kublanov I.V."/>
        </authorList>
    </citation>
    <scope>NUCLEOTIDE SEQUENCE [LARGE SCALE GENOMIC DNA]</scope>
    <source>
        <strain evidence="1 2">R1</strain>
    </source>
</reference>
<keyword evidence="2" id="KW-1185">Reference proteome</keyword>
<gene>
    <name evidence="1" type="ORF">THTE_3832</name>
</gene>
<evidence type="ECO:0000313" key="2">
    <source>
        <dbReference type="Proteomes" id="UP000215086"/>
    </source>
</evidence>
<organism evidence="1 2">
    <name type="scientific">Thermogutta terrifontis</name>
    <dbReference type="NCBI Taxonomy" id="1331910"/>
    <lineage>
        <taxon>Bacteria</taxon>
        <taxon>Pseudomonadati</taxon>
        <taxon>Planctomycetota</taxon>
        <taxon>Planctomycetia</taxon>
        <taxon>Pirellulales</taxon>
        <taxon>Thermoguttaceae</taxon>
        <taxon>Thermogutta</taxon>
    </lineage>
</organism>
<evidence type="ECO:0000313" key="1">
    <source>
        <dbReference type="EMBL" id="ASV76433.1"/>
    </source>
</evidence>
<dbReference type="EMBL" id="CP018477">
    <property type="protein sequence ID" value="ASV76433.1"/>
    <property type="molecule type" value="Genomic_DNA"/>
</dbReference>
<protein>
    <submittedName>
        <fullName evidence="1">Uncharacterized protein</fullName>
    </submittedName>
</protein>
<proteinExistence type="predicted"/>
<dbReference type="Proteomes" id="UP000215086">
    <property type="component" value="Chromosome"/>
</dbReference>